<reference evidence="3" key="1">
    <citation type="submission" date="2025-08" db="UniProtKB">
        <authorList>
            <consortium name="Ensembl"/>
        </authorList>
    </citation>
    <scope>IDENTIFICATION</scope>
</reference>
<dbReference type="Ensembl" id="ENSNPET00000005628.1">
    <property type="protein sequence ID" value="ENSNPEP00000005491.1"/>
    <property type="gene ID" value="ENSNPEG00000004145.1"/>
</dbReference>
<evidence type="ECO:0000313" key="3">
    <source>
        <dbReference type="Ensembl" id="ENSNPEP00000005491.1"/>
    </source>
</evidence>
<dbReference type="Pfam" id="PF10537">
    <property type="entry name" value="WAC_Acf1_DNA_bd"/>
    <property type="match status" value="1"/>
</dbReference>
<dbReference type="GO" id="GO:0090535">
    <property type="term" value="C:WICH complex"/>
    <property type="evidence" value="ECO:0007669"/>
    <property type="project" value="InterPro"/>
</dbReference>
<gene>
    <name evidence="3" type="primary">BAZ1B</name>
</gene>
<dbReference type="PANTHER" id="PTHR46802:SF1">
    <property type="entry name" value="TYROSINE-PROTEIN KINASE BAZ1B"/>
    <property type="match status" value="1"/>
</dbReference>
<reference evidence="3" key="2">
    <citation type="submission" date="2025-09" db="UniProtKB">
        <authorList>
            <consortium name="Ensembl"/>
        </authorList>
    </citation>
    <scope>IDENTIFICATION</scope>
</reference>
<dbReference type="AlphaFoldDB" id="A0A8C6YYX7"/>
<dbReference type="InterPro" id="IPR047174">
    <property type="entry name" value="BAZ1B"/>
</dbReference>
<dbReference type="GO" id="GO:0140801">
    <property type="term" value="F:histone H2AXY142 kinase activity"/>
    <property type="evidence" value="ECO:0007669"/>
    <property type="project" value="InterPro"/>
</dbReference>
<accession>A0A8C6YYX7</accession>
<proteinExistence type="predicted"/>
<keyword evidence="4" id="KW-1185">Reference proteome</keyword>
<sequence>RLFSALHGFLPLPRPLEPFKRTGAVQSPSRRREYEARLERYSERIWTCKSTGSSQLTHKEAWEEEQEVAELLKEEFPIWYEKLVLEIVHHNTVSLEKLVDAAWLEIMTKFAVGEECAFEVGKEKMLPVKVLKIHPLEKVDEEASEKKSDATDIQSRFYFDFFSPPAF</sequence>
<name>A0A8C6YYX7_NOTPE</name>
<dbReference type="InterPro" id="IPR013136">
    <property type="entry name" value="WSTF_Acf1_Cbp146"/>
</dbReference>
<protein>
    <submittedName>
        <fullName evidence="3">Bromodomain adjacent to zinc finger domain 1B</fullName>
    </submittedName>
</protein>
<dbReference type="PROSITE" id="PS51136">
    <property type="entry name" value="WAC"/>
    <property type="match status" value="1"/>
</dbReference>
<dbReference type="GO" id="GO:0006974">
    <property type="term" value="P:DNA damage response"/>
    <property type="evidence" value="ECO:0007669"/>
    <property type="project" value="TreeGrafter"/>
</dbReference>
<keyword evidence="1" id="KW-0539">Nucleus</keyword>
<evidence type="ECO:0000259" key="2">
    <source>
        <dbReference type="PROSITE" id="PS51136"/>
    </source>
</evidence>
<feature type="domain" description="WAC" evidence="2">
    <location>
        <begin position="16"/>
        <end position="122"/>
    </location>
</feature>
<dbReference type="Proteomes" id="UP000694420">
    <property type="component" value="Unplaced"/>
</dbReference>
<comment type="subcellular location">
    <subcellularLocation>
        <location evidence="1">Nucleus</location>
    </subcellularLocation>
</comment>
<evidence type="ECO:0000256" key="1">
    <source>
        <dbReference type="PROSITE-ProRule" id="PRU00475"/>
    </source>
</evidence>
<organism evidence="3 4">
    <name type="scientific">Nothoprocta perdicaria</name>
    <name type="common">Chilean tinamou</name>
    <name type="synonym">Crypturus perdicarius</name>
    <dbReference type="NCBI Taxonomy" id="30464"/>
    <lineage>
        <taxon>Eukaryota</taxon>
        <taxon>Metazoa</taxon>
        <taxon>Chordata</taxon>
        <taxon>Craniata</taxon>
        <taxon>Vertebrata</taxon>
        <taxon>Euteleostomi</taxon>
        <taxon>Archelosauria</taxon>
        <taxon>Archosauria</taxon>
        <taxon>Dinosauria</taxon>
        <taxon>Saurischia</taxon>
        <taxon>Theropoda</taxon>
        <taxon>Coelurosauria</taxon>
        <taxon>Aves</taxon>
        <taxon>Palaeognathae</taxon>
        <taxon>Tinamiformes</taxon>
        <taxon>Tinamidae</taxon>
        <taxon>Nothoprocta</taxon>
    </lineage>
</organism>
<dbReference type="PANTHER" id="PTHR46802">
    <property type="entry name" value="TYROSINE-PROTEIN KINASE BAZ1B"/>
    <property type="match status" value="1"/>
</dbReference>
<evidence type="ECO:0000313" key="4">
    <source>
        <dbReference type="Proteomes" id="UP000694420"/>
    </source>
</evidence>
<dbReference type="GO" id="GO:0042393">
    <property type="term" value="F:histone binding"/>
    <property type="evidence" value="ECO:0007669"/>
    <property type="project" value="TreeGrafter"/>
</dbReference>